<name>A0A1B4FM48_9BURK</name>
<feature type="transmembrane region" description="Helical" evidence="6">
    <location>
        <begin position="72"/>
        <end position="94"/>
    </location>
</feature>
<evidence type="ECO:0000256" key="4">
    <source>
        <dbReference type="ARBA" id="ARBA00022989"/>
    </source>
</evidence>
<evidence type="ECO:0000256" key="3">
    <source>
        <dbReference type="ARBA" id="ARBA00022692"/>
    </source>
</evidence>
<feature type="transmembrane region" description="Helical" evidence="6">
    <location>
        <begin position="309"/>
        <end position="334"/>
    </location>
</feature>
<keyword evidence="8" id="KW-1185">Reference proteome</keyword>
<protein>
    <recommendedName>
        <fullName evidence="9">Polysaccharide biosynthesis protein</fullName>
    </recommendedName>
</protein>
<feature type="transmembrane region" description="Helical" evidence="6">
    <location>
        <begin position="240"/>
        <end position="259"/>
    </location>
</feature>
<feature type="transmembrane region" description="Helical" evidence="6">
    <location>
        <begin position="162"/>
        <end position="180"/>
    </location>
</feature>
<proteinExistence type="predicted"/>
<dbReference type="Proteomes" id="UP000062519">
    <property type="component" value="Chromosome 2"/>
</dbReference>
<evidence type="ECO:0000256" key="1">
    <source>
        <dbReference type="ARBA" id="ARBA00004651"/>
    </source>
</evidence>
<evidence type="ECO:0000313" key="7">
    <source>
        <dbReference type="EMBL" id="AOJ04735.1"/>
    </source>
</evidence>
<dbReference type="PANTHER" id="PTHR30250">
    <property type="entry name" value="PST FAMILY PREDICTED COLANIC ACID TRANSPORTER"/>
    <property type="match status" value="1"/>
</dbReference>
<keyword evidence="2" id="KW-1003">Cell membrane</keyword>
<organism evidence="7 8">
    <name type="scientific">Burkholderia mayonis</name>
    <dbReference type="NCBI Taxonomy" id="1385591"/>
    <lineage>
        <taxon>Bacteria</taxon>
        <taxon>Pseudomonadati</taxon>
        <taxon>Pseudomonadota</taxon>
        <taxon>Betaproteobacteria</taxon>
        <taxon>Burkholderiales</taxon>
        <taxon>Burkholderiaceae</taxon>
        <taxon>Burkholderia</taxon>
        <taxon>pseudomallei group</taxon>
    </lineage>
</organism>
<feature type="transmembrane region" description="Helical" evidence="6">
    <location>
        <begin position="279"/>
        <end position="303"/>
    </location>
</feature>
<dbReference type="GO" id="GO:0005886">
    <property type="term" value="C:plasma membrane"/>
    <property type="evidence" value="ECO:0007669"/>
    <property type="project" value="UniProtKB-SubCell"/>
</dbReference>
<feature type="transmembrane region" description="Helical" evidence="6">
    <location>
        <begin position="34"/>
        <end position="51"/>
    </location>
</feature>
<accession>A0A1B4FM48</accession>
<keyword evidence="5 6" id="KW-0472">Membrane</keyword>
<evidence type="ECO:0000313" key="8">
    <source>
        <dbReference type="Proteomes" id="UP000062519"/>
    </source>
</evidence>
<gene>
    <name evidence="7" type="ORF">WS70_23490</name>
</gene>
<dbReference type="EMBL" id="CP013387">
    <property type="protein sequence ID" value="AOJ04735.1"/>
    <property type="molecule type" value="Genomic_DNA"/>
</dbReference>
<feature type="transmembrane region" description="Helical" evidence="6">
    <location>
        <begin position="346"/>
        <end position="367"/>
    </location>
</feature>
<reference evidence="7 8" key="1">
    <citation type="submission" date="2015-12" db="EMBL/GenBank/DDBJ databases">
        <title>Diversity of Burkholderia near neighbor genomes.</title>
        <authorList>
            <person name="Sahl J."/>
            <person name="Wagner D."/>
            <person name="Keim P."/>
        </authorList>
    </citation>
    <scope>NUCLEOTIDE SEQUENCE [LARGE SCALE GENOMIC DNA]</scope>
    <source>
        <strain evidence="7 8">BDU6</strain>
    </source>
</reference>
<keyword evidence="4 6" id="KW-1133">Transmembrane helix</keyword>
<evidence type="ECO:0008006" key="9">
    <source>
        <dbReference type="Google" id="ProtNLM"/>
    </source>
</evidence>
<sequence length="402" mass="42152">MMRFGDQAVVSLGNLVLGLLMAHGLGPAKFGVFALVWAIVVFALGCQWALVTSPMQSSLPRTAESERYGLCAALIAHSAAIGSMAGVVAVIVAAGLGESMRAVDCILVALSSVAVVVQDFVRRWLLAVERLGWGLASDICRQFGAALAIFLLPIGWRGALPAVMTAVGMVALVSCLPICVEMRRARCSWALVLQHARVHARTARWLFPFVVVQMAIAAAPLYVIGVIVGPASAGGYRAALYLMAPLVVLSEALETFLPLRASEAAVHGGVSALKSLLTYWILIATALSVAYLTAVNVAGGWLFSTLFGMRYAALVPLLVPLSVAAVLQMGTYMLNVYHRAVEKPRGLLIAELAAAASLAAGCLIFPIGRIGAGVAISTAASQAVKLVVLAYRARGKAEQQFA</sequence>
<evidence type="ECO:0000256" key="5">
    <source>
        <dbReference type="ARBA" id="ARBA00023136"/>
    </source>
</evidence>
<dbReference type="KEGG" id="buu:WS70_23490"/>
<comment type="subcellular location">
    <subcellularLocation>
        <location evidence="1">Cell membrane</location>
        <topology evidence="1">Multi-pass membrane protein</topology>
    </subcellularLocation>
</comment>
<feature type="transmembrane region" description="Helical" evidence="6">
    <location>
        <begin position="373"/>
        <end position="391"/>
    </location>
</feature>
<keyword evidence="3 6" id="KW-0812">Transmembrane</keyword>
<evidence type="ECO:0000256" key="6">
    <source>
        <dbReference type="SAM" id="Phobius"/>
    </source>
</evidence>
<feature type="transmembrane region" description="Helical" evidence="6">
    <location>
        <begin position="205"/>
        <end position="228"/>
    </location>
</feature>
<dbReference type="AlphaFoldDB" id="A0A1B4FM48"/>
<dbReference type="InterPro" id="IPR050833">
    <property type="entry name" value="Poly_Biosynth_Transport"/>
</dbReference>
<evidence type="ECO:0000256" key="2">
    <source>
        <dbReference type="ARBA" id="ARBA00022475"/>
    </source>
</evidence>
<dbReference type="PANTHER" id="PTHR30250:SF11">
    <property type="entry name" value="O-ANTIGEN TRANSPORTER-RELATED"/>
    <property type="match status" value="1"/>
</dbReference>